<evidence type="ECO:0000313" key="2">
    <source>
        <dbReference type="Proteomes" id="UP001521785"/>
    </source>
</evidence>
<dbReference type="Proteomes" id="UP001521785">
    <property type="component" value="Unassembled WGS sequence"/>
</dbReference>
<protein>
    <submittedName>
        <fullName evidence="1">Uncharacterized protein</fullName>
    </submittedName>
</protein>
<sequence>MTDPDRKSTGLSRMSSENVTKVFSSLPTVFDFADWVSTQARVSTDNGVFIDLLRRVRQDVTEASRLYTSQAVTEYLDSWPDKKLYIDKILYDIEKALNDIGQFLETVHVTGDDGGTVGLRRKFQWGHSHQKKLGSKQQLLATCHQSLMPAVQLMQAVEMKATFDPIHEIPEQPWVEGAASNVINSPNYKQKSSLNRMTSSVPSITVSEPDLKMGKIGMQSLT</sequence>
<keyword evidence="2" id="KW-1185">Reference proteome</keyword>
<gene>
    <name evidence="1" type="ORF">SLS60_010436</name>
</gene>
<organism evidence="1 2">
    <name type="scientific">Paraconiothyrium brasiliense</name>
    <dbReference type="NCBI Taxonomy" id="300254"/>
    <lineage>
        <taxon>Eukaryota</taxon>
        <taxon>Fungi</taxon>
        <taxon>Dikarya</taxon>
        <taxon>Ascomycota</taxon>
        <taxon>Pezizomycotina</taxon>
        <taxon>Dothideomycetes</taxon>
        <taxon>Pleosporomycetidae</taxon>
        <taxon>Pleosporales</taxon>
        <taxon>Massarineae</taxon>
        <taxon>Didymosphaeriaceae</taxon>
        <taxon>Paraconiothyrium</taxon>
    </lineage>
</organism>
<proteinExistence type="predicted"/>
<comment type="caution">
    <text evidence="1">The sequence shown here is derived from an EMBL/GenBank/DDBJ whole genome shotgun (WGS) entry which is preliminary data.</text>
</comment>
<reference evidence="1 2" key="1">
    <citation type="submission" date="2024-02" db="EMBL/GenBank/DDBJ databases">
        <title>De novo assembly and annotation of 12 fungi associated with fruit tree decline syndrome in Ontario, Canada.</title>
        <authorList>
            <person name="Sulman M."/>
            <person name="Ellouze W."/>
            <person name="Ilyukhin E."/>
        </authorList>
    </citation>
    <scope>NUCLEOTIDE SEQUENCE [LARGE SCALE GENOMIC DNA]</scope>
    <source>
        <strain evidence="1 2">M42-189</strain>
    </source>
</reference>
<accession>A0ABR3QNH4</accession>
<evidence type="ECO:0000313" key="1">
    <source>
        <dbReference type="EMBL" id="KAL1593704.1"/>
    </source>
</evidence>
<dbReference type="EMBL" id="JAKJXO020000018">
    <property type="protein sequence ID" value="KAL1593704.1"/>
    <property type="molecule type" value="Genomic_DNA"/>
</dbReference>
<name>A0ABR3QNH4_9PLEO</name>